<dbReference type="InterPro" id="IPR000835">
    <property type="entry name" value="HTH_MarR-typ"/>
</dbReference>
<dbReference type="GO" id="GO:0003700">
    <property type="term" value="F:DNA-binding transcription factor activity"/>
    <property type="evidence" value="ECO:0007669"/>
    <property type="project" value="InterPro"/>
</dbReference>
<dbReference type="Proteomes" id="UP000565579">
    <property type="component" value="Unassembled WGS sequence"/>
</dbReference>
<evidence type="ECO:0000259" key="4">
    <source>
        <dbReference type="Pfam" id="PF12802"/>
    </source>
</evidence>
<dbReference type="GO" id="GO:0003677">
    <property type="term" value="F:DNA binding"/>
    <property type="evidence" value="ECO:0007669"/>
    <property type="project" value="UniProtKB-KW"/>
</dbReference>
<dbReference type="PANTHER" id="PTHR38465:SF2">
    <property type="entry name" value="HTH-TYPE TRANSCRIPTIONAL REGULATOR MMPR5"/>
    <property type="match status" value="1"/>
</dbReference>
<dbReference type="InterPro" id="IPR036388">
    <property type="entry name" value="WH-like_DNA-bd_sf"/>
</dbReference>
<dbReference type="PANTHER" id="PTHR38465">
    <property type="entry name" value="HTH-TYPE TRANSCRIPTIONAL REGULATOR MJ1563-RELATED"/>
    <property type="match status" value="1"/>
</dbReference>
<name>A0A7X0U6W6_9ACTN</name>
<evidence type="ECO:0000256" key="1">
    <source>
        <dbReference type="ARBA" id="ARBA00023015"/>
    </source>
</evidence>
<dbReference type="EMBL" id="JACHMI010000001">
    <property type="protein sequence ID" value="MBB6556890.1"/>
    <property type="molecule type" value="Genomic_DNA"/>
</dbReference>
<evidence type="ECO:0000256" key="2">
    <source>
        <dbReference type="ARBA" id="ARBA00023125"/>
    </source>
</evidence>
<organism evidence="5 6">
    <name type="scientific">Nonomuraea rubra</name>
    <dbReference type="NCBI Taxonomy" id="46180"/>
    <lineage>
        <taxon>Bacteria</taxon>
        <taxon>Bacillati</taxon>
        <taxon>Actinomycetota</taxon>
        <taxon>Actinomycetes</taxon>
        <taxon>Streptosporangiales</taxon>
        <taxon>Streptosporangiaceae</taxon>
        <taxon>Nonomuraea</taxon>
    </lineage>
</organism>
<accession>A0A7X0U6W6</accession>
<dbReference type="AlphaFoldDB" id="A0A7X0U6W6"/>
<gene>
    <name evidence="5" type="ORF">HD593_011685</name>
</gene>
<proteinExistence type="predicted"/>
<dbReference type="InterPro" id="IPR052362">
    <property type="entry name" value="HTH-GbsR_regulator"/>
</dbReference>
<sequence length="157" mass="16699">MEASRAMSGREAFITSVGDLLAAWNLPHATGRVYGLLLLSEEPISLDTIAAELGLSKGAVSTAVRQLASWGLAKVMPQPGSRRLLIEATGGIESLLEASQARARTLIAALREGQDLVDAGPARERLHEVIGLFAGYVEVGSQLLSSYRRQRAEDSAT</sequence>
<feature type="domain" description="HTH marR-type" evidence="4">
    <location>
        <begin position="36"/>
        <end position="83"/>
    </location>
</feature>
<dbReference type="Pfam" id="PF12802">
    <property type="entry name" value="MarR_2"/>
    <property type="match status" value="1"/>
</dbReference>
<protein>
    <submittedName>
        <fullName evidence="5">DNA-binding transcriptional regulator GbsR (MarR family)</fullName>
    </submittedName>
</protein>
<keyword evidence="1" id="KW-0805">Transcription regulation</keyword>
<dbReference type="SUPFAM" id="SSF46785">
    <property type="entry name" value="Winged helix' DNA-binding domain"/>
    <property type="match status" value="1"/>
</dbReference>
<dbReference type="Gene3D" id="1.10.10.10">
    <property type="entry name" value="Winged helix-like DNA-binding domain superfamily/Winged helix DNA-binding domain"/>
    <property type="match status" value="1"/>
</dbReference>
<evidence type="ECO:0000256" key="3">
    <source>
        <dbReference type="ARBA" id="ARBA00023163"/>
    </source>
</evidence>
<keyword evidence="3" id="KW-0804">Transcription</keyword>
<comment type="caution">
    <text evidence="5">The sequence shown here is derived from an EMBL/GenBank/DDBJ whole genome shotgun (WGS) entry which is preliminary data.</text>
</comment>
<dbReference type="InterPro" id="IPR036390">
    <property type="entry name" value="WH_DNA-bd_sf"/>
</dbReference>
<evidence type="ECO:0000313" key="6">
    <source>
        <dbReference type="Proteomes" id="UP000565579"/>
    </source>
</evidence>
<evidence type="ECO:0000313" key="5">
    <source>
        <dbReference type="EMBL" id="MBB6556890.1"/>
    </source>
</evidence>
<dbReference type="RefSeq" id="WP_185111311.1">
    <property type="nucleotide sequence ID" value="NZ_JACHMI010000001.1"/>
</dbReference>
<reference evidence="5 6" key="1">
    <citation type="submission" date="2020-08" db="EMBL/GenBank/DDBJ databases">
        <title>Sequencing the genomes of 1000 actinobacteria strains.</title>
        <authorList>
            <person name="Klenk H.-P."/>
        </authorList>
    </citation>
    <scope>NUCLEOTIDE SEQUENCE [LARGE SCALE GENOMIC DNA]</scope>
    <source>
        <strain evidence="5 6">DSM 43768</strain>
    </source>
</reference>
<keyword evidence="6" id="KW-1185">Reference proteome</keyword>
<keyword evidence="2 5" id="KW-0238">DNA-binding</keyword>